<reference evidence="2 3" key="1">
    <citation type="submission" date="2020-08" db="EMBL/GenBank/DDBJ databases">
        <title>Genomic Encyclopedia of Type Strains, Phase IV (KMG-IV): sequencing the most valuable type-strain genomes for metagenomic binning, comparative biology and taxonomic classification.</title>
        <authorList>
            <person name="Goeker M."/>
        </authorList>
    </citation>
    <scope>NUCLEOTIDE SEQUENCE [LARGE SCALE GENOMIC DNA]</scope>
    <source>
        <strain evidence="2 3">DSM 26385</strain>
    </source>
</reference>
<dbReference type="InterPro" id="IPR002347">
    <property type="entry name" value="SDR_fam"/>
</dbReference>
<dbReference type="Proteomes" id="UP000584824">
    <property type="component" value="Unassembled WGS sequence"/>
</dbReference>
<protein>
    <submittedName>
        <fullName evidence="2">NAD(P)-dependent dehydrogenase (Short-subunit alcohol dehydrogenase family)</fullName>
    </submittedName>
</protein>
<dbReference type="Gene3D" id="3.40.50.720">
    <property type="entry name" value="NAD(P)-binding Rossmann-like Domain"/>
    <property type="match status" value="1"/>
</dbReference>
<name>A0A7W6K114_9HYPH</name>
<evidence type="ECO:0000313" key="3">
    <source>
        <dbReference type="Proteomes" id="UP000584824"/>
    </source>
</evidence>
<dbReference type="AlphaFoldDB" id="A0A7W6K114"/>
<sequence>MTSGPSILVTGAASGIGAAIVRRIAAPGARLLLHTGSNIDGLKLIGEEARGRGAEVVLETGDLADPDVPTRLVERARTAFGQLDQIVSNAGRAQKATFETLTIDDLNAAFALMPAAFLLLAKAALADLRASQHGRVIAISSFVAHGFGTNGMHFPATGAAKAALEALAKSLAAQLAPDGVTVNCVVPGFVRKDASGHAATSRAAMDSARTITPNGRLGEPDDIAALVAFLLSPGAGHITGQTMHVDGGLLLP</sequence>
<dbReference type="PRINTS" id="PR00080">
    <property type="entry name" value="SDRFAMILY"/>
</dbReference>
<accession>A0A7W6K114</accession>
<comment type="similarity">
    <text evidence="1">Belongs to the short-chain dehydrogenases/reductases (SDR) family.</text>
</comment>
<organism evidence="2 3">
    <name type="scientific">Allorhizobium borbori</name>
    <dbReference type="NCBI Taxonomy" id="485907"/>
    <lineage>
        <taxon>Bacteria</taxon>
        <taxon>Pseudomonadati</taxon>
        <taxon>Pseudomonadota</taxon>
        <taxon>Alphaproteobacteria</taxon>
        <taxon>Hyphomicrobiales</taxon>
        <taxon>Rhizobiaceae</taxon>
        <taxon>Rhizobium/Agrobacterium group</taxon>
        <taxon>Allorhizobium</taxon>
    </lineage>
</organism>
<dbReference type="InterPro" id="IPR036291">
    <property type="entry name" value="NAD(P)-bd_dom_sf"/>
</dbReference>
<dbReference type="InterPro" id="IPR050259">
    <property type="entry name" value="SDR"/>
</dbReference>
<dbReference type="EMBL" id="JACIDU010000006">
    <property type="protein sequence ID" value="MBB4103181.1"/>
    <property type="molecule type" value="Genomic_DNA"/>
</dbReference>
<dbReference type="PRINTS" id="PR00081">
    <property type="entry name" value="GDHRDH"/>
</dbReference>
<dbReference type="RefSeq" id="WP_183791475.1">
    <property type="nucleotide sequence ID" value="NZ_JACIDU010000006.1"/>
</dbReference>
<comment type="caution">
    <text evidence="2">The sequence shown here is derived from an EMBL/GenBank/DDBJ whole genome shotgun (WGS) entry which is preliminary data.</text>
</comment>
<dbReference type="PANTHER" id="PTHR42879:SF6">
    <property type="entry name" value="NADPH-DEPENDENT REDUCTASE BACG"/>
    <property type="match status" value="1"/>
</dbReference>
<evidence type="ECO:0000256" key="1">
    <source>
        <dbReference type="ARBA" id="ARBA00006484"/>
    </source>
</evidence>
<dbReference type="SUPFAM" id="SSF51735">
    <property type="entry name" value="NAD(P)-binding Rossmann-fold domains"/>
    <property type="match status" value="1"/>
</dbReference>
<evidence type="ECO:0000313" key="2">
    <source>
        <dbReference type="EMBL" id="MBB4103181.1"/>
    </source>
</evidence>
<dbReference type="PANTHER" id="PTHR42879">
    <property type="entry name" value="3-OXOACYL-(ACYL-CARRIER-PROTEIN) REDUCTASE"/>
    <property type="match status" value="1"/>
</dbReference>
<keyword evidence="3" id="KW-1185">Reference proteome</keyword>
<dbReference type="Pfam" id="PF13561">
    <property type="entry name" value="adh_short_C2"/>
    <property type="match status" value="1"/>
</dbReference>
<proteinExistence type="inferred from homology"/>
<gene>
    <name evidence="2" type="ORF">GGQ66_001738</name>
</gene>